<dbReference type="EC" id="3.1.3.2" evidence="2"/>
<evidence type="ECO:0000256" key="4">
    <source>
        <dbReference type="ARBA" id="ARBA00022912"/>
    </source>
</evidence>
<dbReference type="GO" id="GO:0003993">
    <property type="term" value="F:acid phosphatase activity"/>
    <property type="evidence" value="ECO:0007669"/>
    <property type="project" value="UniProtKB-EC"/>
</dbReference>
<evidence type="ECO:0000259" key="6">
    <source>
        <dbReference type="SMART" id="SM00226"/>
    </source>
</evidence>
<evidence type="ECO:0000256" key="3">
    <source>
        <dbReference type="ARBA" id="ARBA00022801"/>
    </source>
</evidence>
<accession>A0A4W2CQQ6</accession>
<dbReference type="Gene3D" id="3.40.50.2300">
    <property type="match status" value="1"/>
</dbReference>
<dbReference type="Pfam" id="PF01451">
    <property type="entry name" value="LMWPc"/>
    <property type="match status" value="1"/>
</dbReference>
<name>A0A4W2CQQ6_BOBOX</name>
<dbReference type="OMA" id="IMHELTL"/>
<evidence type="ECO:0000313" key="9">
    <source>
        <dbReference type="Proteomes" id="UP000429181"/>
    </source>
</evidence>
<dbReference type="PANTHER" id="PTHR11717:SF34">
    <property type="entry name" value="LOW MOLECULAR WEIGHT PHOSPHOTYROSINE PROTEIN PHOSPHATASE"/>
    <property type="match status" value="1"/>
</dbReference>
<feature type="active site" description="Nucleophile" evidence="5">
    <location>
        <position position="13"/>
    </location>
</feature>
<reference evidence="7" key="2">
    <citation type="submission" date="2025-05" db="UniProtKB">
        <authorList>
            <consortium name="Ensembl"/>
        </authorList>
    </citation>
    <scope>IDENTIFICATION</scope>
</reference>
<keyword evidence="8" id="KW-1185">Reference proteome</keyword>
<evidence type="ECO:0000256" key="5">
    <source>
        <dbReference type="PIRSR" id="PIRSR617867-1"/>
    </source>
</evidence>
<dbReference type="GeneTree" id="ENSGT00940000158351"/>
<comment type="similarity">
    <text evidence="1">Belongs to the low molecular weight phosphotyrosine protein phosphatase family.</text>
</comment>
<dbReference type="SMART" id="SM00226">
    <property type="entry name" value="LMWPc"/>
    <property type="match status" value="1"/>
</dbReference>
<dbReference type="InterPro" id="IPR017867">
    <property type="entry name" value="Tyr_phospatase_low_mol_wt"/>
</dbReference>
<dbReference type="Ensembl" id="ENSBIXT00000024960.1">
    <property type="protein sequence ID" value="ENSBIXP00000014189.1"/>
    <property type="gene ID" value="ENSBIXG00000018935.1"/>
</dbReference>
<evidence type="ECO:0000256" key="2">
    <source>
        <dbReference type="ARBA" id="ARBA00012646"/>
    </source>
</evidence>
<dbReference type="PRINTS" id="PR00719">
    <property type="entry name" value="LMWPTPASE"/>
</dbReference>
<keyword evidence="3" id="KW-0378">Hydrolase</keyword>
<proteinExistence type="inferred from homology"/>
<dbReference type="InterPro" id="IPR036196">
    <property type="entry name" value="Ptyr_pPase_sf"/>
</dbReference>
<organism evidence="7 8">
    <name type="scientific">Bos indicus x Bos taurus</name>
    <name type="common">Hybrid cattle</name>
    <dbReference type="NCBI Taxonomy" id="30522"/>
    <lineage>
        <taxon>Eukaryota</taxon>
        <taxon>Metazoa</taxon>
        <taxon>Chordata</taxon>
        <taxon>Craniata</taxon>
        <taxon>Vertebrata</taxon>
        <taxon>Euteleostomi</taxon>
        <taxon>Mammalia</taxon>
        <taxon>Eutheria</taxon>
        <taxon>Laurasiatheria</taxon>
        <taxon>Artiodactyla</taxon>
        <taxon>Ruminantia</taxon>
        <taxon>Pecora</taxon>
        <taxon>Bovidae</taxon>
        <taxon>Bovinae</taxon>
        <taxon>Bos</taxon>
    </lineage>
</organism>
<dbReference type="Proteomes" id="UP000314981">
    <property type="component" value="Chromosome 11"/>
</dbReference>
<evidence type="ECO:0000313" key="7">
    <source>
        <dbReference type="Ensembl" id="ENSBIXP00000014189.1"/>
    </source>
</evidence>
<dbReference type="Ensembl" id="ENSBIXT00005010206.1">
    <property type="protein sequence ID" value="ENSBIXP00005003496.1"/>
    <property type="gene ID" value="ENSBIXG00005009627.1"/>
</dbReference>
<dbReference type="SUPFAM" id="SSF52788">
    <property type="entry name" value="Phosphotyrosine protein phosphatases I"/>
    <property type="match status" value="1"/>
</dbReference>
<dbReference type="InterPro" id="IPR050438">
    <property type="entry name" value="LMW_PTPase"/>
</dbReference>
<reference evidence="8 9" key="1">
    <citation type="submission" date="2018-11" db="EMBL/GenBank/DDBJ databases">
        <title>Haplotype-resolved cattle genomes.</title>
        <authorList>
            <person name="Low W.Y."/>
            <person name="Tearle R."/>
            <person name="Bickhart D.M."/>
            <person name="Rosen B.D."/>
            <person name="Koren S."/>
            <person name="Rhie A."/>
            <person name="Hiendleder S."/>
            <person name="Phillippy A.M."/>
            <person name="Smith T.P.L."/>
            <person name="Williams J.L."/>
        </authorList>
    </citation>
    <scope>NUCLEOTIDE SEQUENCE [LARGE SCALE GENOMIC DNA]</scope>
</reference>
<dbReference type="GO" id="GO:0004725">
    <property type="term" value="F:protein tyrosine phosphatase activity"/>
    <property type="evidence" value="ECO:0007669"/>
    <property type="project" value="InterPro"/>
</dbReference>
<sequence length="121" mass="13561">MAEQVTKSVLFVCLGNICQSPIAEAVFRKLVTDQNISDNWRIDSAATSTYELGNPPDYRGQACMKKHGIPMSHVARQSPYVLPFEPVCLWKCSYIQEKGECEGLSYGQLGDCVCFYMRIIA</sequence>
<keyword evidence="4" id="KW-0904">Protein phosphatase</keyword>
<protein>
    <recommendedName>
        <fullName evidence="2">acid phosphatase</fullName>
        <ecNumber evidence="2">3.1.3.2</ecNumber>
    </recommendedName>
</protein>
<evidence type="ECO:0000256" key="1">
    <source>
        <dbReference type="ARBA" id="ARBA00011063"/>
    </source>
</evidence>
<feature type="domain" description="Phosphotyrosine protein phosphatase I" evidence="6">
    <location>
        <begin position="7"/>
        <end position="119"/>
    </location>
</feature>
<dbReference type="AlphaFoldDB" id="A0A4W2CQQ6"/>
<dbReference type="InterPro" id="IPR023485">
    <property type="entry name" value="Ptyr_pPase"/>
</dbReference>
<dbReference type="STRING" id="30522.A0A4W2CQQ6"/>
<dbReference type="Proteomes" id="UP000429181">
    <property type="component" value="Chromosome 11"/>
</dbReference>
<dbReference type="PANTHER" id="PTHR11717">
    <property type="entry name" value="LOW MOLECULAR WEIGHT PROTEIN TYROSINE PHOSPHATASE"/>
    <property type="match status" value="1"/>
</dbReference>
<evidence type="ECO:0000313" key="8">
    <source>
        <dbReference type="Proteomes" id="UP000314981"/>
    </source>
</evidence>